<proteinExistence type="predicted"/>
<sequence>MRQTANSPIHERKAMGFFSRIFERNSDSGTEEEPVVESEITTCDYCGKESDDLIWVDISLSEKGRPSHVSDICESCYEELDAEELDAGGNNPAYCCGMMYDEGEEVCASCGEFL</sequence>
<name>A0ABY8VMZ7_9CORY</name>
<reference evidence="1 2" key="1">
    <citation type="submission" date="2023-05" db="EMBL/GenBank/DDBJ databases">
        <title>Corynebacterium suedekumii sp. nov. and Corynebacterium breve sp. nov. isolated from raw cow's milk.</title>
        <authorList>
            <person name="Baer M.K."/>
            <person name="Mehl L."/>
            <person name="Hellmuth R."/>
            <person name="Marke G."/>
            <person name="Lipski A."/>
        </authorList>
    </citation>
    <scope>NUCLEOTIDE SEQUENCE [LARGE SCALE GENOMIC DNA]</scope>
    <source>
        <strain evidence="1 2">LM112</strain>
    </source>
</reference>
<dbReference type="EMBL" id="CP126970">
    <property type="protein sequence ID" value="WIM71019.1"/>
    <property type="molecule type" value="Genomic_DNA"/>
</dbReference>
<dbReference type="RefSeq" id="WP_284875594.1">
    <property type="nucleotide sequence ID" value="NZ_CP126970.1"/>
</dbReference>
<gene>
    <name evidence="1" type="ORF">QP029_04220</name>
</gene>
<evidence type="ECO:0000313" key="2">
    <source>
        <dbReference type="Proteomes" id="UP001238805"/>
    </source>
</evidence>
<dbReference type="Proteomes" id="UP001238805">
    <property type="component" value="Chromosome"/>
</dbReference>
<evidence type="ECO:0000313" key="1">
    <source>
        <dbReference type="EMBL" id="WIM71019.1"/>
    </source>
</evidence>
<protein>
    <submittedName>
        <fullName evidence="1">Uncharacterized protein</fullName>
    </submittedName>
</protein>
<accession>A0ABY8VMZ7</accession>
<keyword evidence="2" id="KW-1185">Reference proteome</keyword>
<organism evidence="1 2">
    <name type="scientific">Corynebacterium suedekumii</name>
    <dbReference type="NCBI Taxonomy" id="3049801"/>
    <lineage>
        <taxon>Bacteria</taxon>
        <taxon>Bacillati</taxon>
        <taxon>Actinomycetota</taxon>
        <taxon>Actinomycetes</taxon>
        <taxon>Mycobacteriales</taxon>
        <taxon>Corynebacteriaceae</taxon>
        <taxon>Corynebacterium</taxon>
    </lineage>
</organism>